<name>A0AAV0JJ87_9ROSI</name>
<sequence length="85" mass="9616">MEKHDCSLALVLLVKQSLPRRRLLLIAAAEVVLDLFLFLWRCWWWCYNCLLVAKGTTVCSPICDLKDGKQLALLATTKHSASAEL</sequence>
<proteinExistence type="predicted"/>
<feature type="transmembrane region" description="Helical" evidence="1">
    <location>
        <begin position="23"/>
        <end position="40"/>
    </location>
</feature>
<protein>
    <recommendedName>
        <fullName evidence="4">Secreted protein</fullName>
    </recommendedName>
</protein>
<accession>A0AAV0JJ87</accession>
<comment type="caution">
    <text evidence="2">The sequence shown here is derived from an EMBL/GenBank/DDBJ whole genome shotgun (WGS) entry which is preliminary data.</text>
</comment>
<evidence type="ECO:0000256" key="1">
    <source>
        <dbReference type="SAM" id="Phobius"/>
    </source>
</evidence>
<dbReference type="EMBL" id="CAMGYJ010000005">
    <property type="protein sequence ID" value="CAI0408656.1"/>
    <property type="molecule type" value="Genomic_DNA"/>
</dbReference>
<dbReference type="Proteomes" id="UP001154282">
    <property type="component" value="Unassembled WGS sequence"/>
</dbReference>
<evidence type="ECO:0008006" key="4">
    <source>
        <dbReference type="Google" id="ProtNLM"/>
    </source>
</evidence>
<dbReference type="AlphaFoldDB" id="A0AAV0JJ87"/>
<keyword evidence="1" id="KW-1133">Transmembrane helix</keyword>
<keyword evidence="1" id="KW-0472">Membrane</keyword>
<evidence type="ECO:0000313" key="3">
    <source>
        <dbReference type="Proteomes" id="UP001154282"/>
    </source>
</evidence>
<gene>
    <name evidence="2" type="ORF">LITE_LOCUS14052</name>
</gene>
<keyword evidence="3" id="KW-1185">Reference proteome</keyword>
<evidence type="ECO:0000313" key="2">
    <source>
        <dbReference type="EMBL" id="CAI0408656.1"/>
    </source>
</evidence>
<organism evidence="2 3">
    <name type="scientific">Linum tenue</name>
    <dbReference type="NCBI Taxonomy" id="586396"/>
    <lineage>
        <taxon>Eukaryota</taxon>
        <taxon>Viridiplantae</taxon>
        <taxon>Streptophyta</taxon>
        <taxon>Embryophyta</taxon>
        <taxon>Tracheophyta</taxon>
        <taxon>Spermatophyta</taxon>
        <taxon>Magnoliopsida</taxon>
        <taxon>eudicotyledons</taxon>
        <taxon>Gunneridae</taxon>
        <taxon>Pentapetalae</taxon>
        <taxon>rosids</taxon>
        <taxon>fabids</taxon>
        <taxon>Malpighiales</taxon>
        <taxon>Linaceae</taxon>
        <taxon>Linum</taxon>
    </lineage>
</organism>
<reference evidence="2" key="1">
    <citation type="submission" date="2022-08" db="EMBL/GenBank/DDBJ databases">
        <authorList>
            <person name="Gutierrez-Valencia J."/>
        </authorList>
    </citation>
    <scope>NUCLEOTIDE SEQUENCE</scope>
</reference>
<keyword evidence="1" id="KW-0812">Transmembrane</keyword>